<gene>
    <name evidence="2" type="ORF">HD596_008727</name>
</gene>
<name>A0A7W9GE75_9ACTN</name>
<dbReference type="Gene3D" id="3.40.50.720">
    <property type="entry name" value="NAD(P)-binding Rossmann-like Domain"/>
    <property type="match status" value="1"/>
</dbReference>
<proteinExistence type="predicted"/>
<dbReference type="Gene3D" id="3.30.360.10">
    <property type="entry name" value="Dihydrodipicolinate Reductase, domain 2"/>
    <property type="match status" value="1"/>
</dbReference>
<dbReference type="AlphaFoldDB" id="A0A7W9GE75"/>
<dbReference type="SUPFAM" id="SSF51735">
    <property type="entry name" value="NAD(P)-binding Rossmann-fold domains"/>
    <property type="match status" value="1"/>
</dbReference>
<dbReference type="EMBL" id="JACHMB010000001">
    <property type="protein sequence ID" value="MBB5781971.1"/>
    <property type="molecule type" value="Genomic_DNA"/>
</dbReference>
<protein>
    <submittedName>
        <fullName evidence="2">Putative dehydrogenase</fullName>
    </submittedName>
</protein>
<keyword evidence="3" id="KW-1185">Reference proteome</keyword>
<organism evidence="2 3">
    <name type="scientific">Nonomuraea jabiensis</name>
    <dbReference type="NCBI Taxonomy" id="882448"/>
    <lineage>
        <taxon>Bacteria</taxon>
        <taxon>Bacillati</taxon>
        <taxon>Actinomycetota</taxon>
        <taxon>Actinomycetes</taxon>
        <taxon>Streptosporangiales</taxon>
        <taxon>Streptosporangiaceae</taxon>
        <taxon>Nonomuraea</taxon>
    </lineage>
</organism>
<dbReference type="InterPro" id="IPR050984">
    <property type="entry name" value="Gfo/Idh/MocA_domain"/>
</dbReference>
<dbReference type="PANTHER" id="PTHR22604:SF105">
    <property type="entry name" value="TRANS-1,2-DIHYDROBENZENE-1,2-DIOL DEHYDROGENASE"/>
    <property type="match status" value="1"/>
</dbReference>
<dbReference type="InterPro" id="IPR036291">
    <property type="entry name" value="NAD(P)-bd_dom_sf"/>
</dbReference>
<dbReference type="Proteomes" id="UP000579153">
    <property type="component" value="Unassembled WGS sequence"/>
</dbReference>
<reference evidence="2 3" key="1">
    <citation type="submission" date="2020-08" db="EMBL/GenBank/DDBJ databases">
        <title>Sequencing the genomes of 1000 actinobacteria strains.</title>
        <authorList>
            <person name="Klenk H.-P."/>
        </authorList>
    </citation>
    <scope>NUCLEOTIDE SEQUENCE [LARGE SCALE GENOMIC DNA]</scope>
    <source>
        <strain evidence="2 3">DSM 45507</strain>
    </source>
</reference>
<evidence type="ECO:0000313" key="3">
    <source>
        <dbReference type="Proteomes" id="UP000579153"/>
    </source>
</evidence>
<keyword evidence="1" id="KW-0560">Oxidoreductase</keyword>
<dbReference type="PANTHER" id="PTHR22604">
    <property type="entry name" value="OXIDOREDUCTASES"/>
    <property type="match status" value="1"/>
</dbReference>
<dbReference type="GO" id="GO:0016491">
    <property type="term" value="F:oxidoreductase activity"/>
    <property type="evidence" value="ECO:0007669"/>
    <property type="project" value="UniProtKB-KW"/>
</dbReference>
<accession>A0A7W9GE75</accession>
<sequence length="109" mass="11927">MLIEKPITVTAAEARTLAEAARAADVLVMEAMWSRYLPQTSVIRKLLADGVLDVRAVLADHGQAITADPQHRLYRPEQGGGRCWIWASTRCSSPPWSSALPRGSSRSAR</sequence>
<evidence type="ECO:0000256" key="1">
    <source>
        <dbReference type="ARBA" id="ARBA00023002"/>
    </source>
</evidence>
<comment type="caution">
    <text evidence="2">The sequence shown here is derived from an EMBL/GenBank/DDBJ whole genome shotgun (WGS) entry which is preliminary data.</text>
</comment>
<evidence type="ECO:0000313" key="2">
    <source>
        <dbReference type="EMBL" id="MBB5781971.1"/>
    </source>
</evidence>